<dbReference type="Proteomes" id="UP000252182">
    <property type="component" value="Chromosome"/>
</dbReference>
<keyword evidence="1" id="KW-0812">Transmembrane</keyword>
<dbReference type="AlphaFoldDB" id="A0A345DBD2"/>
<proteinExistence type="predicted"/>
<organism evidence="2 3">
    <name type="scientific">Ephemeroptericola cinctiostellae</name>
    <dbReference type="NCBI Taxonomy" id="2268024"/>
    <lineage>
        <taxon>Bacteria</taxon>
        <taxon>Pseudomonadati</taxon>
        <taxon>Pseudomonadota</taxon>
        <taxon>Betaproteobacteria</taxon>
        <taxon>Burkholderiales</taxon>
        <taxon>Burkholderiaceae</taxon>
        <taxon>Ephemeroptericola</taxon>
    </lineage>
</organism>
<gene>
    <name evidence="2" type="ORF">DTO96_101401</name>
</gene>
<sequence length="177" mass="18706">MLTSYVFPFKKNQRGFALIVVLITLLILAGVVASMLRGQTLKLRETGGYFVMNEQALVSHNAHRACLLIVKNAFKSNAAAVFNWTPTVSVPNGTCTVVAAVPVPLLGGAPVFWQQPNLIVTTTANGLLETSEILYPACNLFNVGCVQSAAVITLSNGAVVSPLILQGGAVQVGWRGP</sequence>
<keyword evidence="1" id="KW-0472">Membrane</keyword>
<dbReference type="RefSeq" id="WP_157964362.1">
    <property type="nucleotide sequence ID" value="NZ_CP031124.1"/>
</dbReference>
<evidence type="ECO:0000313" key="3">
    <source>
        <dbReference type="Proteomes" id="UP000252182"/>
    </source>
</evidence>
<evidence type="ECO:0000313" key="2">
    <source>
        <dbReference type="EMBL" id="AXF85670.1"/>
    </source>
</evidence>
<reference evidence="3" key="1">
    <citation type="submission" date="2018-07" db="EMBL/GenBank/DDBJ databases">
        <authorList>
            <person name="Kim H."/>
        </authorList>
    </citation>
    <scope>NUCLEOTIDE SEQUENCE [LARGE SCALE GENOMIC DNA]</scope>
    <source>
        <strain evidence="3">F02</strain>
    </source>
</reference>
<evidence type="ECO:0000256" key="1">
    <source>
        <dbReference type="SAM" id="Phobius"/>
    </source>
</evidence>
<keyword evidence="3" id="KW-1185">Reference proteome</keyword>
<protein>
    <recommendedName>
        <fullName evidence="4">Type 4 fimbrial biogenesis protein PilX N-terminal domain-containing protein</fullName>
    </recommendedName>
</protein>
<keyword evidence="1" id="KW-1133">Transmembrane helix</keyword>
<accession>A0A345DBD2</accession>
<name>A0A345DBD2_9BURK</name>
<evidence type="ECO:0008006" key="4">
    <source>
        <dbReference type="Google" id="ProtNLM"/>
    </source>
</evidence>
<dbReference type="KEGG" id="hyf:DTO96_101401"/>
<dbReference type="EMBL" id="CP031124">
    <property type="protein sequence ID" value="AXF85670.1"/>
    <property type="molecule type" value="Genomic_DNA"/>
</dbReference>
<feature type="transmembrane region" description="Helical" evidence="1">
    <location>
        <begin position="15"/>
        <end position="36"/>
    </location>
</feature>